<gene>
    <name evidence="1" type="ORF">A4A59_36365</name>
</gene>
<organism evidence="1">
    <name type="scientific">Rhizobium leguminosarum</name>
    <dbReference type="NCBI Taxonomy" id="384"/>
    <lineage>
        <taxon>Bacteria</taxon>
        <taxon>Pseudomonadati</taxon>
        <taxon>Pseudomonadota</taxon>
        <taxon>Alphaproteobacteria</taxon>
        <taxon>Hyphomicrobiales</taxon>
        <taxon>Rhizobiaceae</taxon>
        <taxon>Rhizobium/Agrobacterium group</taxon>
        <taxon>Rhizobium</taxon>
    </lineage>
</organism>
<sequence>MACHVDAIFERLKRLAAEAGLPDVEESTSYGNPALKVGGKSFVAVKNAETIVISISLDDKDHLLEMAPDVYFQTDHYVGWPYLPVRAGVIGDEELRLRLIGAWLFRAPKKLAAGFKDQARS</sequence>
<dbReference type="RefSeq" id="WP_062940197.1">
    <property type="nucleotide sequence ID" value="NZ_CP171844.1"/>
</dbReference>
<evidence type="ECO:0008006" key="2">
    <source>
        <dbReference type="Google" id="ProtNLM"/>
    </source>
</evidence>
<dbReference type="EMBL" id="LVYU01000025">
    <property type="protein sequence ID" value="KZB02775.1"/>
    <property type="molecule type" value="Genomic_DNA"/>
</dbReference>
<comment type="caution">
    <text evidence="1">The sequence shown here is derived from an EMBL/GenBank/DDBJ whole genome shotgun (WGS) entry which is preliminary data.</text>
</comment>
<reference evidence="1" key="1">
    <citation type="submission" date="2016-03" db="EMBL/GenBank/DDBJ databases">
        <title>Microsymbionts genomes from the relict species Vavilovia formosa.</title>
        <authorList>
            <person name="Chirak E."/>
            <person name="Kimeklis A."/>
            <person name="Kopat V."/>
            <person name="Andronov E."/>
        </authorList>
    </citation>
    <scope>NUCLEOTIDE SEQUENCE [LARGE SCALE GENOMIC DNA]</scope>
    <source>
        <strain evidence="1">Vaf12</strain>
    </source>
</reference>
<evidence type="ECO:0000313" key="1">
    <source>
        <dbReference type="EMBL" id="KZB02775.1"/>
    </source>
</evidence>
<dbReference type="Pfam" id="PF04237">
    <property type="entry name" value="YjbR"/>
    <property type="match status" value="1"/>
</dbReference>
<accession>A0A154IQ79</accession>
<dbReference type="AlphaFoldDB" id="A0A154IQ79"/>
<dbReference type="InterPro" id="IPR058532">
    <property type="entry name" value="YjbR/MT2646/Rv2570-like"/>
</dbReference>
<proteinExistence type="predicted"/>
<protein>
    <recommendedName>
        <fullName evidence="2">MmcQ/YjbR family DNA-binding protein</fullName>
    </recommendedName>
</protein>
<name>A0A154IQ79_RHILE</name>